<dbReference type="Pfam" id="PF00324">
    <property type="entry name" value="AA_permease"/>
    <property type="match status" value="2"/>
</dbReference>
<feature type="transmembrane region" description="Helical" evidence="5">
    <location>
        <begin position="133"/>
        <end position="154"/>
    </location>
</feature>
<evidence type="ECO:0000256" key="5">
    <source>
        <dbReference type="SAM" id="Phobius"/>
    </source>
</evidence>
<reference evidence="7" key="1">
    <citation type="submission" date="2021-02" db="EMBL/GenBank/DDBJ databases">
        <title>Genome sequence Cadophora malorum strain M34.</title>
        <authorList>
            <person name="Stefanovic E."/>
            <person name="Vu D."/>
            <person name="Scully C."/>
            <person name="Dijksterhuis J."/>
            <person name="Roader J."/>
            <person name="Houbraken J."/>
        </authorList>
    </citation>
    <scope>NUCLEOTIDE SEQUENCE</scope>
    <source>
        <strain evidence="7">M34</strain>
    </source>
</reference>
<comment type="caution">
    <text evidence="7">The sequence shown here is derived from an EMBL/GenBank/DDBJ whole genome shotgun (WGS) entry which is preliminary data.</text>
</comment>
<organism evidence="7 8">
    <name type="scientific">Cadophora malorum</name>
    <dbReference type="NCBI Taxonomy" id="108018"/>
    <lineage>
        <taxon>Eukaryota</taxon>
        <taxon>Fungi</taxon>
        <taxon>Dikarya</taxon>
        <taxon>Ascomycota</taxon>
        <taxon>Pezizomycotina</taxon>
        <taxon>Leotiomycetes</taxon>
        <taxon>Helotiales</taxon>
        <taxon>Ploettnerulaceae</taxon>
        <taxon>Cadophora</taxon>
    </lineage>
</organism>
<dbReference type="AlphaFoldDB" id="A0A8H7W6B9"/>
<protein>
    <recommendedName>
        <fullName evidence="6">Amino acid permease/ SLC12A domain-containing protein</fullName>
    </recommendedName>
</protein>
<feature type="domain" description="Amino acid permease/ SLC12A" evidence="6">
    <location>
        <begin position="23"/>
        <end position="202"/>
    </location>
</feature>
<proteinExistence type="predicted"/>
<dbReference type="GO" id="GO:0015171">
    <property type="term" value="F:amino acid transmembrane transporter activity"/>
    <property type="evidence" value="ECO:0007669"/>
    <property type="project" value="TreeGrafter"/>
</dbReference>
<name>A0A8H7W6B9_9HELO</name>
<keyword evidence="3 5" id="KW-1133">Transmembrane helix</keyword>
<dbReference type="Gene3D" id="1.20.1740.10">
    <property type="entry name" value="Amino acid/polyamine transporter I"/>
    <property type="match status" value="2"/>
</dbReference>
<feature type="domain" description="Amino acid permease/ SLC12A" evidence="6">
    <location>
        <begin position="204"/>
        <end position="340"/>
    </location>
</feature>
<evidence type="ECO:0000313" key="7">
    <source>
        <dbReference type="EMBL" id="KAG4416967.1"/>
    </source>
</evidence>
<dbReference type="InterPro" id="IPR004841">
    <property type="entry name" value="AA-permease/SLC12A_dom"/>
</dbReference>
<accession>A0A8H7W6B9</accession>
<feature type="transmembrane region" description="Helical" evidence="5">
    <location>
        <begin position="105"/>
        <end position="126"/>
    </location>
</feature>
<dbReference type="EMBL" id="JAFJYH010000169">
    <property type="protein sequence ID" value="KAG4416967.1"/>
    <property type="molecule type" value="Genomic_DNA"/>
</dbReference>
<feature type="transmembrane region" description="Helical" evidence="5">
    <location>
        <begin position="50"/>
        <end position="66"/>
    </location>
</feature>
<feature type="transmembrane region" description="Helical" evidence="5">
    <location>
        <begin position="25"/>
        <end position="44"/>
    </location>
</feature>
<dbReference type="PANTHER" id="PTHR43341:SF39">
    <property type="entry name" value="AMINO ACID TRANSPORTER (EUROFUNG)-RELATED"/>
    <property type="match status" value="1"/>
</dbReference>
<evidence type="ECO:0000256" key="2">
    <source>
        <dbReference type="ARBA" id="ARBA00022692"/>
    </source>
</evidence>
<evidence type="ECO:0000256" key="1">
    <source>
        <dbReference type="ARBA" id="ARBA00004141"/>
    </source>
</evidence>
<dbReference type="PANTHER" id="PTHR43341">
    <property type="entry name" value="AMINO ACID PERMEASE"/>
    <property type="match status" value="1"/>
</dbReference>
<evidence type="ECO:0000256" key="3">
    <source>
        <dbReference type="ARBA" id="ARBA00022989"/>
    </source>
</evidence>
<comment type="subcellular location">
    <subcellularLocation>
        <location evidence="1">Membrane</location>
        <topology evidence="1">Multi-pass membrane protein</topology>
    </subcellularLocation>
</comment>
<dbReference type="InterPro" id="IPR050524">
    <property type="entry name" value="APC_YAT"/>
</dbReference>
<feature type="transmembrane region" description="Helical" evidence="5">
    <location>
        <begin position="160"/>
        <end position="179"/>
    </location>
</feature>
<dbReference type="OrthoDB" id="3900342at2759"/>
<evidence type="ECO:0000259" key="6">
    <source>
        <dbReference type="Pfam" id="PF00324"/>
    </source>
</evidence>
<dbReference type="GO" id="GO:0016020">
    <property type="term" value="C:membrane"/>
    <property type="evidence" value="ECO:0007669"/>
    <property type="project" value="UniProtKB-SubCell"/>
</dbReference>
<feature type="transmembrane region" description="Helical" evidence="5">
    <location>
        <begin position="216"/>
        <end position="235"/>
    </location>
</feature>
<dbReference type="PIRSF" id="PIRSF006060">
    <property type="entry name" value="AA_transporter"/>
    <property type="match status" value="1"/>
</dbReference>
<sequence length="340" mass="36288">MAENVVAAHSIGQLERGLKSQQIQVIALGGTIGTGLFLGIGGALAQAGPLSLFLGYLLSSIAIWAMTTDAVLGRDDNLALPGMIAQLGSRFVDPAFGFALGWNQWFIFAIAICGEISAAVVLVQFWDDSISPAVGISIILILVLLLNCATVTIYGEAEFWFAFMKIITIVGLLIFALVIDLGGGPNRDRLGFRYWKDPGAMKTNPTRSIPKAIDRVFYVILFFYVFGAFAVGLIVPSNSPDLLSVSSTAKSPWIIASQNAGFKVLPHIINAVVITSASSSANANLYTGSRYLYALAQQSQASKIFLRCNRQGNPYVCILMTGLIGVLKYMTVSAGGATVF</sequence>
<keyword evidence="8" id="KW-1185">Reference proteome</keyword>
<dbReference type="Proteomes" id="UP000664132">
    <property type="component" value="Unassembled WGS sequence"/>
</dbReference>
<keyword evidence="4 5" id="KW-0472">Membrane</keyword>
<evidence type="ECO:0000313" key="8">
    <source>
        <dbReference type="Proteomes" id="UP000664132"/>
    </source>
</evidence>
<keyword evidence="2 5" id="KW-0812">Transmembrane</keyword>
<evidence type="ECO:0000256" key="4">
    <source>
        <dbReference type="ARBA" id="ARBA00023136"/>
    </source>
</evidence>
<gene>
    <name evidence="7" type="ORF">IFR04_009911</name>
</gene>